<dbReference type="RefSeq" id="WP_345446209.1">
    <property type="nucleotide sequence ID" value="NZ_BAABKP010000002.1"/>
</dbReference>
<evidence type="ECO:0000313" key="3">
    <source>
        <dbReference type="Proteomes" id="UP001500187"/>
    </source>
</evidence>
<dbReference type="Gene3D" id="3.90.550.10">
    <property type="entry name" value="Spore Coat Polysaccharide Biosynthesis Protein SpsA, Chain A"/>
    <property type="match status" value="1"/>
</dbReference>
<evidence type="ECO:0000313" key="2">
    <source>
        <dbReference type="EMBL" id="GAA4796860.1"/>
    </source>
</evidence>
<dbReference type="EMBL" id="BAABKP010000002">
    <property type="protein sequence ID" value="GAA4796860.1"/>
    <property type="molecule type" value="Genomic_DNA"/>
</dbReference>
<accession>A0ABP9BKU9</accession>
<feature type="domain" description="Glycosyltransferase 2-like" evidence="1">
    <location>
        <begin position="10"/>
        <end position="171"/>
    </location>
</feature>
<protein>
    <submittedName>
        <fullName evidence="2">Glycosyltransferase family A protein</fullName>
    </submittedName>
</protein>
<reference evidence="3" key="1">
    <citation type="journal article" date="2019" name="Int. J. Syst. Evol. Microbiol.">
        <title>The Global Catalogue of Microorganisms (GCM) 10K type strain sequencing project: providing services to taxonomists for standard genome sequencing and annotation.</title>
        <authorList>
            <consortium name="The Broad Institute Genomics Platform"/>
            <consortium name="The Broad Institute Genome Sequencing Center for Infectious Disease"/>
            <person name="Wu L."/>
            <person name="Ma J."/>
        </authorList>
    </citation>
    <scope>NUCLEOTIDE SEQUENCE [LARGE SCALE GENOMIC DNA]</scope>
    <source>
        <strain evidence="3">JCM 18541</strain>
    </source>
</reference>
<dbReference type="InterPro" id="IPR001173">
    <property type="entry name" value="Glyco_trans_2-like"/>
</dbReference>
<dbReference type="Proteomes" id="UP001500187">
    <property type="component" value="Unassembled WGS sequence"/>
</dbReference>
<comment type="caution">
    <text evidence="2">The sequence shown here is derived from an EMBL/GenBank/DDBJ whole genome shotgun (WGS) entry which is preliminary data.</text>
</comment>
<evidence type="ECO:0000259" key="1">
    <source>
        <dbReference type="Pfam" id="PF00535"/>
    </source>
</evidence>
<name>A0ABP9BKU9_9MICC</name>
<dbReference type="SUPFAM" id="SSF53448">
    <property type="entry name" value="Nucleotide-diphospho-sugar transferases"/>
    <property type="match status" value="1"/>
</dbReference>
<dbReference type="PANTHER" id="PTHR43685:SF2">
    <property type="entry name" value="GLYCOSYLTRANSFERASE 2-LIKE DOMAIN-CONTAINING PROTEIN"/>
    <property type="match status" value="1"/>
</dbReference>
<organism evidence="2 3">
    <name type="scientific">Rothia endophytica</name>
    <dbReference type="NCBI Taxonomy" id="1324766"/>
    <lineage>
        <taxon>Bacteria</taxon>
        <taxon>Bacillati</taxon>
        <taxon>Actinomycetota</taxon>
        <taxon>Actinomycetes</taxon>
        <taxon>Micrococcales</taxon>
        <taxon>Micrococcaceae</taxon>
        <taxon>Rothia</taxon>
    </lineage>
</organism>
<dbReference type="InterPro" id="IPR050834">
    <property type="entry name" value="Glycosyltransf_2"/>
</dbReference>
<dbReference type="Pfam" id="PF00535">
    <property type="entry name" value="Glycos_transf_2"/>
    <property type="match status" value="1"/>
</dbReference>
<proteinExistence type="predicted"/>
<dbReference type="PANTHER" id="PTHR43685">
    <property type="entry name" value="GLYCOSYLTRANSFERASE"/>
    <property type="match status" value="1"/>
</dbReference>
<gene>
    <name evidence="2" type="ORF">GCM10023352_15510</name>
</gene>
<dbReference type="InterPro" id="IPR029044">
    <property type="entry name" value="Nucleotide-diphossugar_trans"/>
</dbReference>
<sequence length="307" mass="34993">MGESFTPQASIIIPAYNAADTIADQLDALCQQVDAPEFEVIIADNGSTDTLRGAVEPFKQRLNVRVIDASAKKGQSFARNLAVWEAQTNFILSCDADDIVGEHWVNRIYQHISTSDCQVATPIAVFYPHLGETGPHKYSGNIPTEPHISLGYKIFAPTSSTGYRRSTFIEIGGMDETYNRGCEDIDFSWRMVESGRSLVWEQEAVLFYRARNEEKDLFVQFFRYAREDILLWKRLKDRGVHLPTFSFAKVCKRALAVLLRYPRRRTRGDLIDYAKRIGTLSGYVQYRILRQKSKPIFLQESISTISE</sequence>
<keyword evidence="3" id="KW-1185">Reference proteome</keyword>